<dbReference type="RefSeq" id="WP_278276592.1">
    <property type="nucleotide sequence ID" value="NZ_FMKA01000023.1"/>
</dbReference>
<name>A0A1D3TWJ3_9FIRM</name>
<dbReference type="EMBL" id="FMKA01000023">
    <property type="protein sequence ID" value="SCP98614.1"/>
    <property type="molecule type" value="Genomic_DNA"/>
</dbReference>
<dbReference type="AlphaFoldDB" id="A0A1D3TWJ3"/>
<organism evidence="1 2">
    <name type="scientific">Anaerobium acetethylicum</name>
    <dbReference type="NCBI Taxonomy" id="1619234"/>
    <lineage>
        <taxon>Bacteria</taxon>
        <taxon>Bacillati</taxon>
        <taxon>Bacillota</taxon>
        <taxon>Clostridia</taxon>
        <taxon>Lachnospirales</taxon>
        <taxon>Lachnospiraceae</taxon>
        <taxon>Anaerobium</taxon>
    </lineage>
</organism>
<sequence>MAAEFKTDDMVYIVENNGVIRECTVVSGSRTCILSDFKVVEALR</sequence>
<reference evidence="1 2" key="1">
    <citation type="submission" date="2016-09" db="EMBL/GenBank/DDBJ databases">
        <authorList>
            <person name="Capua I."/>
            <person name="De Benedictis P."/>
            <person name="Joannis T."/>
            <person name="Lombin L.H."/>
            <person name="Cattoli G."/>
        </authorList>
    </citation>
    <scope>NUCLEOTIDE SEQUENCE [LARGE SCALE GENOMIC DNA]</scope>
    <source>
        <strain evidence="1 2">GluBS11</strain>
    </source>
</reference>
<protein>
    <submittedName>
        <fullName evidence="1">Uncharacterized protein</fullName>
    </submittedName>
</protein>
<accession>A0A1D3TWJ3</accession>
<evidence type="ECO:0000313" key="1">
    <source>
        <dbReference type="EMBL" id="SCP98614.1"/>
    </source>
</evidence>
<gene>
    <name evidence="1" type="ORF">SAMN05421730_102329</name>
</gene>
<evidence type="ECO:0000313" key="2">
    <source>
        <dbReference type="Proteomes" id="UP000199315"/>
    </source>
</evidence>
<keyword evidence="2" id="KW-1185">Reference proteome</keyword>
<dbReference type="Proteomes" id="UP000199315">
    <property type="component" value="Unassembled WGS sequence"/>
</dbReference>
<proteinExistence type="predicted"/>